<dbReference type="EMBL" id="JAOCAP010000041">
    <property type="protein sequence ID" value="MDH1321570.1"/>
    <property type="molecule type" value="Genomic_DNA"/>
</dbReference>
<comment type="caution">
    <text evidence="3">The sequence shown here is derived from an EMBL/GenBank/DDBJ whole genome shotgun (WGS) entry which is preliminary data.</text>
</comment>
<dbReference type="Proteomes" id="UP001158416">
    <property type="component" value="Unassembled WGS sequence"/>
</dbReference>
<evidence type="ECO:0000259" key="2">
    <source>
        <dbReference type="Pfam" id="PF10671"/>
    </source>
</evidence>
<name>A0AA42TQI3_9ENTR</name>
<evidence type="ECO:0000256" key="1">
    <source>
        <dbReference type="SAM" id="MobiDB-lite"/>
    </source>
</evidence>
<feature type="domain" description="Toxin co-regulated pilus biosynthesis protein Q C-terminal" evidence="2">
    <location>
        <begin position="9"/>
        <end position="90"/>
    </location>
</feature>
<sequence length="141" mass="15634">MKAVPSPKIWRAIQGSTLKDTLYSWDAEEKCIGGQSGNWSVAWLADVNYRIDAPLSFSGSFKDALNGVFRLYTTAAVPLYAGISTSQCLLKGDAKEVRYWLLSMFLALFLFTSDMTHRDANQASENAVSENLQRARQTASI</sequence>
<organism evidence="3 4">
    <name type="scientific">Enterobacter bugandensis</name>
    <dbReference type="NCBI Taxonomy" id="881260"/>
    <lineage>
        <taxon>Bacteria</taxon>
        <taxon>Pseudomonadati</taxon>
        <taxon>Pseudomonadota</taxon>
        <taxon>Gammaproteobacteria</taxon>
        <taxon>Enterobacterales</taxon>
        <taxon>Enterobacteriaceae</taxon>
        <taxon>Enterobacter</taxon>
    </lineage>
</organism>
<accession>A0AA42TQI3</accession>
<proteinExistence type="predicted"/>
<protein>
    <submittedName>
        <fullName evidence="3">Toxin co-regulated pilus biosynthesis Q family protein</fullName>
    </submittedName>
</protein>
<evidence type="ECO:0000313" key="3">
    <source>
        <dbReference type="EMBL" id="MDH1321570.1"/>
    </source>
</evidence>
<feature type="region of interest" description="Disordered" evidence="1">
    <location>
        <begin position="122"/>
        <end position="141"/>
    </location>
</feature>
<evidence type="ECO:0000313" key="4">
    <source>
        <dbReference type="Proteomes" id="UP001158416"/>
    </source>
</evidence>
<dbReference type="RefSeq" id="WP_280030557.1">
    <property type="nucleotide sequence ID" value="NZ_JAOCAP010000041.1"/>
</dbReference>
<dbReference type="Pfam" id="PF10671">
    <property type="entry name" value="TcpQ"/>
    <property type="match status" value="1"/>
</dbReference>
<dbReference type="InterPro" id="IPR018927">
    <property type="entry name" value="Pilus_synth_Q_C"/>
</dbReference>
<reference evidence="3" key="1">
    <citation type="submission" date="2022-09" db="EMBL/GenBank/DDBJ databases">
        <title>Intensive care unit water sources are persistently colonized with multi-drug resistant bacteria and are the site of extensive horizontal gene transfer of antibiotic resistance genes.</title>
        <authorList>
            <person name="Diorio-Toth L."/>
        </authorList>
    </citation>
    <scope>NUCLEOTIDE SEQUENCE</scope>
    <source>
        <strain evidence="3">GD03936</strain>
    </source>
</reference>
<dbReference type="AlphaFoldDB" id="A0AA42TQI3"/>
<gene>
    <name evidence="3" type="ORF">N5C39_24800</name>
</gene>